<evidence type="ECO:0000256" key="2">
    <source>
        <dbReference type="ARBA" id="ARBA00023002"/>
    </source>
</evidence>
<dbReference type="InterPro" id="IPR011989">
    <property type="entry name" value="ARM-like"/>
</dbReference>
<dbReference type="OrthoDB" id="9777740at2"/>
<dbReference type="GO" id="GO:0016491">
    <property type="term" value="F:oxidoreductase activity"/>
    <property type="evidence" value="ECO:0007669"/>
    <property type="project" value="UniProtKB-KW"/>
</dbReference>
<keyword evidence="4" id="KW-0411">Iron-sulfur</keyword>
<keyword evidence="1" id="KW-0479">Metal-binding</keyword>
<accession>A0A559K8I0</accession>
<dbReference type="PANTHER" id="PTHR43498:SF1">
    <property type="entry name" value="COB--COM HETERODISULFIDE REDUCTASE IRON-SULFUR SUBUNIT A"/>
    <property type="match status" value="1"/>
</dbReference>
<evidence type="ECO:0000256" key="3">
    <source>
        <dbReference type="ARBA" id="ARBA00023004"/>
    </source>
</evidence>
<dbReference type="GO" id="GO:0051536">
    <property type="term" value="F:iron-sulfur cluster binding"/>
    <property type="evidence" value="ECO:0007669"/>
    <property type="project" value="UniProtKB-KW"/>
</dbReference>
<dbReference type="Pfam" id="PF12831">
    <property type="entry name" value="FAD_oxidored"/>
    <property type="match status" value="1"/>
</dbReference>
<organism evidence="5 6">
    <name type="scientific">Paenibacillus cremeus</name>
    <dbReference type="NCBI Taxonomy" id="2163881"/>
    <lineage>
        <taxon>Bacteria</taxon>
        <taxon>Bacillati</taxon>
        <taxon>Bacillota</taxon>
        <taxon>Bacilli</taxon>
        <taxon>Bacillales</taxon>
        <taxon>Paenibacillaceae</taxon>
        <taxon>Paenibacillus</taxon>
    </lineage>
</organism>
<evidence type="ECO:0000256" key="1">
    <source>
        <dbReference type="ARBA" id="ARBA00022723"/>
    </source>
</evidence>
<reference evidence="5 6" key="1">
    <citation type="submission" date="2019-07" db="EMBL/GenBank/DDBJ databases">
        <authorList>
            <person name="Kim J."/>
        </authorList>
    </citation>
    <scope>NUCLEOTIDE SEQUENCE [LARGE SCALE GENOMIC DNA]</scope>
    <source>
        <strain evidence="5 6">JC52</strain>
    </source>
</reference>
<dbReference type="PANTHER" id="PTHR43498">
    <property type="entry name" value="FERREDOXIN:COB-COM HETERODISULFIDE REDUCTASE SUBUNIT A"/>
    <property type="match status" value="1"/>
</dbReference>
<dbReference type="EMBL" id="VNJI01000024">
    <property type="protein sequence ID" value="TVY08393.1"/>
    <property type="molecule type" value="Genomic_DNA"/>
</dbReference>
<keyword evidence="6" id="KW-1185">Reference proteome</keyword>
<evidence type="ECO:0000256" key="4">
    <source>
        <dbReference type="ARBA" id="ARBA00023014"/>
    </source>
</evidence>
<keyword evidence="2" id="KW-0560">Oxidoreductase</keyword>
<evidence type="ECO:0000313" key="6">
    <source>
        <dbReference type="Proteomes" id="UP000317036"/>
    </source>
</evidence>
<keyword evidence="3" id="KW-0408">Iron</keyword>
<name>A0A559K8I0_9BACL</name>
<sequence length="519" mass="58175">MSIHRRASFNIVKGDGDLAMLAGAKTVYGSERESVTLWFSMAPKPSPGVVKNNFTSTVDVGDAFDYTRAILSARRRMIGHDHVMYVAPRESRHIQGQVRLTLTDQLTQRQWPDVVNIAFSNNDIKGHSTSDWVKMGLISPNLEIEIPYRVMIPIDLMGILVTGKAISVTHDGLPAVRMQADLENLGGVAGLAAAMSAAAGISPGELPVRELQQKLVEYEVLPPEVLQRQIQETMLTSEDMKYWIGLLDDSQKLYNYSDMGYLDVRKEPIPIVMVCTAGPEIVPLLKEELRKDASLRRLTVARALAWYGEAEAFPVLLEHMQPYLEEEELPPRSSKMRHSNTPPDQGAMPDLAYLLYTMAMLSDPRAIPVMEQAISKLKPTWEKLTDPRHGLFYYVDSICDIAERLGNSACVPILKKLHDNPLFQGNVMTEELQPDYFLERKAYLELVIGRALARCGEPEGLRILAAFTADRRKLLVRHARQELKDITGMDLESSDQWSQFASTQSSLQTKPWKAARGST</sequence>
<gene>
    <name evidence="5" type="ORF">FPZ49_19335</name>
</gene>
<dbReference type="InterPro" id="IPR039650">
    <property type="entry name" value="HdrA-like"/>
</dbReference>
<proteinExistence type="predicted"/>
<dbReference type="Gene3D" id="1.25.10.10">
    <property type="entry name" value="Leucine-rich Repeat Variant"/>
    <property type="match status" value="1"/>
</dbReference>
<dbReference type="GO" id="GO:0046872">
    <property type="term" value="F:metal ion binding"/>
    <property type="evidence" value="ECO:0007669"/>
    <property type="project" value="UniProtKB-KW"/>
</dbReference>
<dbReference type="AlphaFoldDB" id="A0A559K8I0"/>
<dbReference type="Proteomes" id="UP000317036">
    <property type="component" value="Unassembled WGS sequence"/>
</dbReference>
<comment type="caution">
    <text evidence="5">The sequence shown here is derived from an EMBL/GenBank/DDBJ whole genome shotgun (WGS) entry which is preliminary data.</text>
</comment>
<protein>
    <submittedName>
        <fullName evidence="5">FAD-dependent oxidoreductase</fullName>
    </submittedName>
</protein>
<evidence type="ECO:0000313" key="5">
    <source>
        <dbReference type="EMBL" id="TVY08393.1"/>
    </source>
</evidence>